<keyword evidence="8" id="KW-0704">Schiff base</keyword>
<keyword evidence="9" id="KW-0670">Pyruvate</keyword>
<accession>A0A1F6EZT9</accession>
<evidence type="ECO:0000256" key="1">
    <source>
        <dbReference type="ARBA" id="ARBA00001928"/>
    </source>
</evidence>
<keyword evidence="4" id="KW-0745">Spermidine biosynthesis</keyword>
<sequence length="122" mass="13707">MLHMKNLAPGLIRQRVIIELTTRELVGPDEIKKYLLGLVAVTKMERLSGPHTYDAHGMGYAGYVHWKTSGTTVYTYPSECTGHLPLVTVDCYTCKPFDVDEAVGYTRGFFEAVELAHEEVTR</sequence>
<dbReference type="InterPro" id="IPR016067">
    <property type="entry name" value="S-AdoMet_deCO2ase_core"/>
</dbReference>
<comment type="cofactor">
    <cofactor evidence="1">
        <name>pyruvate</name>
        <dbReference type="ChEBI" id="CHEBI:15361"/>
    </cofactor>
</comment>
<dbReference type="AlphaFoldDB" id="A0A1F6EZT9"/>
<evidence type="ECO:0000256" key="9">
    <source>
        <dbReference type="ARBA" id="ARBA00023317"/>
    </source>
</evidence>
<dbReference type="SUPFAM" id="SSF56276">
    <property type="entry name" value="S-adenosylmethionine decarboxylase"/>
    <property type="match status" value="1"/>
</dbReference>
<evidence type="ECO:0000256" key="5">
    <source>
        <dbReference type="ARBA" id="ARBA00023115"/>
    </source>
</evidence>
<dbReference type="Gene3D" id="3.60.90.10">
    <property type="entry name" value="S-adenosylmethionine decarboxylase"/>
    <property type="match status" value="1"/>
</dbReference>
<evidence type="ECO:0000256" key="2">
    <source>
        <dbReference type="ARBA" id="ARBA00022793"/>
    </source>
</evidence>
<gene>
    <name evidence="10" type="ORF">A3A39_00795</name>
</gene>
<dbReference type="GO" id="GO:0004014">
    <property type="term" value="F:adenosylmethionine decarboxylase activity"/>
    <property type="evidence" value="ECO:0007669"/>
    <property type="project" value="InterPro"/>
</dbReference>
<evidence type="ECO:0000313" key="10">
    <source>
        <dbReference type="EMBL" id="OGG79142.1"/>
    </source>
</evidence>
<evidence type="ECO:0000256" key="8">
    <source>
        <dbReference type="ARBA" id="ARBA00023270"/>
    </source>
</evidence>
<evidence type="ECO:0000313" key="11">
    <source>
        <dbReference type="Proteomes" id="UP000177372"/>
    </source>
</evidence>
<dbReference type="Pfam" id="PF02675">
    <property type="entry name" value="AdoMet_dc"/>
    <property type="match status" value="1"/>
</dbReference>
<dbReference type="Proteomes" id="UP000177372">
    <property type="component" value="Unassembled WGS sequence"/>
</dbReference>
<dbReference type="GO" id="GO:0008295">
    <property type="term" value="P:spermidine biosynthetic process"/>
    <property type="evidence" value="ECO:0007669"/>
    <property type="project" value="UniProtKB-KW"/>
</dbReference>
<proteinExistence type="predicted"/>
<dbReference type="EMBL" id="MFLZ01000042">
    <property type="protein sequence ID" value="OGG79142.1"/>
    <property type="molecule type" value="Genomic_DNA"/>
</dbReference>
<keyword evidence="5" id="KW-0620">Polyamine biosynthesis</keyword>
<keyword evidence="3" id="KW-0068">Autocatalytic cleavage</keyword>
<keyword evidence="7" id="KW-0456">Lyase</keyword>
<reference evidence="10 11" key="1">
    <citation type="journal article" date="2016" name="Nat. Commun.">
        <title>Thousands of microbial genomes shed light on interconnected biogeochemical processes in an aquifer system.</title>
        <authorList>
            <person name="Anantharaman K."/>
            <person name="Brown C.T."/>
            <person name="Hug L.A."/>
            <person name="Sharon I."/>
            <person name="Castelle C.J."/>
            <person name="Probst A.J."/>
            <person name="Thomas B.C."/>
            <person name="Singh A."/>
            <person name="Wilkins M.J."/>
            <person name="Karaoz U."/>
            <person name="Brodie E.L."/>
            <person name="Williams K.H."/>
            <person name="Hubbard S.S."/>
            <person name="Banfield J.F."/>
        </authorList>
    </citation>
    <scope>NUCLEOTIDE SEQUENCE [LARGE SCALE GENOMIC DNA]</scope>
</reference>
<evidence type="ECO:0000256" key="6">
    <source>
        <dbReference type="ARBA" id="ARBA00023145"/>
    </source>
</evidence>
<comment type="caution">
    <text evidence="10">The sequence shown here is derived from an EMBL/GenBank/DDBJ whole genome shotgun (WGS) entry which is preliminary data.</text>
</comment>
<keyword evidence="6" id="KW-0865">Zymogen</keyword>
<protein>
    <submittedName>
        <fullName evidence="10">Uncharacterized protein</fullName>
    </submittedName>
</protein>
<name>A0A1F6EZT9_9BACT</name>
<evidence type="ECO:0000256" key="3">
    <source>
        <dbReference type="ARBA" id="ARBA00022813"/>
    </source>
</evidence>
<organism evidence="10 11">
    <name type="scientific">Candidatus Kaiserbacteria bacterium RIFCSPLOWO2_01_FULL_54_13</name>
    <dbReference type="NCBI Taxonomy" id="1798512"/>
    <lineage>
        <taxon>Bacteria</taxon>
        <taxon>Candidatus Kaiseribacteriota</taxon>
    </lineage>
</organism>
<dbReference type="InterPro" id="IPR003826">
    <property type="entry name" value="AdoMetDC_fam_prok"/>
</dbReference>
<evidence type="ECO:0000256" key="4">
    <source>
        <dbReference type="ARBA" id="ARBA00023066"/>
    </source>
</evidence>
<keyword evidence="2" id="KW-0210">Decarboxylase</keyword>
<evidence type="ECO:0000256" key="7">
    <source>
        <dbReference type="ARBA" id="ARBA00023239"/>
    </source>
</evidence>